<protein>
    <recommendedName>
        <fullName evidence="2">Kinetochore protein Sos7 coiled-coil domain-containing protein</fullName>
    </recommendedName>
</protein>
<dbReference type="GO" id="GO:0000776">
    <property type="term" value="C:kinetochore"/>
    <property type="evidence" value="ECO:0007669"/>
    <property type="project" value="InterPro"/>
</dbReference>
<keyword evidence="4" id="KW-1185">Reference proteome</keyword>
<keyword evidence="1" id="KW-0175">Coiled coil</keyword>
<feature type="domain" description="Kinetochore protein Sos7 coiled-coil" evidence="2">
    <location>
        <begin position="63"/>
        <end position="136"/>
    </location>
</feature>
<dbReference type="HOGENOM" id="CLU_062075_0_0_1"/>
<dbReference type="OrthoDB" id="18959at2759"/>
<dbReference type="GO" id="GO:0051315">
    <property type="term" value="P:attachment of mitotic spindle microtubules to kinetochore"/>
    <property type="evidence" value="ECO:0007669"/>
    <property type="project" value="TreeGrafter"/>
</dbReference>
<reference evidence="4" key="2">
    <citation type="submission" date="2015-01" db="EMBL/GenBank/DDBJ databases">
        <title>Evolutionary Origins and Diversification of the Mycorrhizal Mutualists.</title>
        <authorList>
            <consortium name="DOE Joint Genome Institute"/>
            <consortium name="Mycorrhizal Genomics Consortium"/>
            <person name="Kohler A."/>
            <person name="Kuo A."/>
            <person name="Nagy L.G."/>
            <person name="Floudas D."/>
            <person name="Copeland A."/>
            <person name="Barry K.W."/>
            <person name="Cichocki N."/>
            <person name="Veneault-Fourrey C."/>
            <person name="LaButti K."/>
            <person name="Lindquist E.A."/>
            <person name="Lipzen A."/>
            <person name="Lundell T."/>
            <person name="Morin E."/>
            <person name="Murat C."/>
            <person name="Riley R."/>
            <person name="Ohm R."/>
            <person name="Sun H."/>
            <person name="Tunlid A."/>
            <person name="Henrissat B."/>
            <person name="Grigoriev I.V."/>
            <person name="Hibbett D.S."/>
            <person name="Martin F."/>
        </authorList>
    </citation>
    <scope>NUCLEOTIDE SEQUENCE [LARGE SCALE GENOMIC DNA]</scope>
    <source>
        <strain evidence="4">Marx 270</strain>
    </source>
</reference>
<dbReference type="InterPro" id="IPR048781">
    <property type="entry name" value="Sos7_CC"/>
</dbReference>
<dbReference type="PANTHER" id="PTHR37329">
    <property type="entry name" value="KINETOCHORE PROTEIN SOS7"/>
    <property type="match status" value="1"/>
</dbReference>
<dbReference type="InterPro" id="IPR037475">
    <property type="entry name" value="Sos7"/>
</dbReference>
<feature type="coiled-coil region" evidence="1">
    <location>
        <begin position="97"/>
        <end position="124"/>
    </location>
</feature>
<proteinExistence type="predicted"/>
<evidence type="ECO:0000313" key="3">
    <source>
        <dbReference type="EMBL" id="KIO14340.1"/>
    </source>
</evidence>
<dbReference type="STRING" id="870435.A0A0C3PJK7"/>
<dbReference type="Pfam" id="PF20882">
    <property type="entry name" value="Sos7"/>
    <property type="match status" value="1"/>
</dbReference>
<dbReference type="Proteomes" id="UP000054217">
    <property type="component" value="Unassembled WGS sequence"/>
</dbReference>
<organism evidence="3 4">
    <name type="scientific">Pisolithus tinctorius Marx 270</name>
    <dbReference type="NCBI Taxonomy" id="870435"/>
    <lineage>
        <taxon>Eukaryota</taxon>
        <taxon>Fungi</taxon>
        <taxon>Dikarya</taxon>
        <taxon>Basidiomycota</taxon>
        <taxon>Agaricomycotina</taxon>
        <taxon>Agaricomycetes</taxon>
        <taxon>Agaricomycetidae</taxon>
        <taxon>Boletales</taxon>
        <taxon>Sclerodermatineae</taxon>
        <taxon>Pisolithaceae</taxon>
        <taxon>Pisolithus</taxon>
    </lineage>
</organism>
<accession>A0A0C3PJK7</accession>
<dbReference type="PANTHER" id="PTHR37329:SF1">
    <property type="entry name" value="KINETOCHORE PROTEIN SOS7"/>
    <property type="match status" value="1"/>
</dbReference>
<name>A0A0C3PJK7_PISTI</name>
<gene>
    <name evidence="3" type="ORF">M404DRAFT_12159</name>
</gene>
<dbReference type="EMBL" id="KN831945">
    <property type="protein sequence ID" value="KIO14340.1"/>
    <property type="molecule type" value="Genomic_DNA"/>
</dbReference>
<dbReference type="InParanoid" id="A0A0C3PJK7"/>
<evidence type="ECO:0000256" key="1">
    <source>
        <dbReference type="SAM" id="Coils"/>
    </source>
</evidence>
<dbReference type="AlphaFoldDB" id="A0A0C3PJK7"/>
<feature type="coiled-coil region" evidence="1">
    <location>
        <begin position="181"/>
        <end position="208"/>
    </location>
</feature>
<evidence type="ECO:0000259" key="2">
    <source>
        <dbReference type="Pfam" id="PF20882"/>
    </source>
</evidence>
<evidence type="ECO:0000313" key="4">
    <source>
        <dbReference type="Proteomes" id="UP000054217"/>
    </source>
</evidence>
<sequence length="356" mass="39337">MSTPSDAVKQLQDKLEIAKLHILDARSELKSYHFESLDDSTSGEGALSDPAIIASDVVAQTLFLRKLKFQYLEQNAKDKYVKTIVSDDAPLITAASNEQIRLRNEEKKRKLKEAKMKLLEKQQDVRTLAPLVEEDYQKARSLTSLGTSLSAKILDAKLALTRLRQAHPQPRLTIATATATLDEQVTQMQALDDELQGLEKGIDESKGKIKAGMREVERLRGVEKERIAELELVGKECGDEDPGLGKFYDWLQVGLAAHRSLLSVESSRAESENELRLTYHITSPFSKVPQELVLTLLSVPNTRQLASASAHLDGVEIDLGDIIHAAVQANDPSSLVWAVYAWGSLVVGLVTSCVEK</sequence>
<dbReference type="GO" id="GO:0034501">
    <property type="term" value="P:protein localization to kinetochore"/>
    <property type="evidence" value="ECO:0007669"/>
    <property type="project" value="InterPro"/>
</dbReference>
<reference evidence="3 4" key="1">
    <citation type="submission" date="2014-04" db="EMBL/GenBank/DDBJ databases">
        <authorList>
            <consortium name="DOE Joint Genome Institute"/>
            <person name="Kuo A."/>
            <person name="Kohler A."/>
            <person name="Costa M.D."/>
            <person name="Nagy L.G."/>
            <person name="Floudas D."/>
            <person name="Copeland A."/>
            <person name="Barry K.W."/>
            <person name="Cichocki N."/>
            <person name="Veneault-Fourrey C."/>
            <person name="LaButti K."/>
            <person name="Lindquist E.A."/>
            <person name="Lipzen A."/>
            <person name="Lundell T."/>
            <person name="Morin E."/>
            <person name="Murat C."/>
            <person name="Sun H."/>
            <person name="Tunlid A."/>
            <person name="Henrissat B."/>
            <person name="Grigoriev I.V."/>
            <person name="Hibbett D.S."/>
            <person name="Martin F."/>
            <person name="Nordberg H.P."/>
            <person name="Cantor M.N."/>
            <person name="Hua S.X."/>
        </authorList>
    </citation>
    <scope>NUCLEOTIDE SEQUENCE [LARGE SCALE GENOMIC DNA]</scope>
    <source>
        <strain evidence="3 4">Marx 270</strain>
    </source>
</reference>